<feature type="region of interest" description="Disordered" evidence="1">
    <location>
        <begin position="377"/>
        <end position="442"/>
    </location>
</feature>
<keyword evidence="2" id="KW-0472">Membrane</keyword>
<feature type="transmembrane region" description="Helical" evidence="2">
    <location>
        <begin position="20"/>
        <end position="40"/>
    </location>
</feature>
<proteinExistence type="predicted"/>
<feature type="domain" description="VWFA" evidence="3">
    <location>
        <begin position="154"/>
        <end position="334"/>
    </location>
</feature>
<protein>
    <recommendedName>
        <fullName evidence="3">VWFA domain-containing protein</fullName>
    </recommendedName>
</protein>
<keyword evidence="5" id="KW-1185">Reference proteome</keyword>
<dbReference type="InterPro" id="IPR036465">
    <property type="entry name" value="vWFA_dom_sf"/>
</dbReference>
<evidence type="ECO:0000256" key="2">
    <source>
        <dbReference type="SAM" id="Phobius"/>
    </source>
</evidence>
<feature type="compositionally biased region" description="Polar residues" evidence="1">
    <location>
        <begin position="93"/>
        <end position="110"/>
    </location>
</feature>
<name>A0A9Q1KZ57_9CARY</name>
<dbReference type="GO" id="GO:0016567">
    <property type="term" value="P:protein ubiquitination"/>
    <property type="evidence" value="ECO:0007669"/>
    <property type="project" value="TreeGrafter"/>
</dbReference>
<feature type="region of interest" description="Disordered" evidence="1">
    <location>
        <begin position="133"/>
        <end position="152"/>
    </location>
</feature>
<sequence>MVVDQALTKTVILEQTSDVFWLIVLALLVYYFRFVVVWIWSIAEGAIMGSGSSKSSRRKRSMSSSSYGSHSSNHHGYPPTSPYPSQPGYMPQTPYTPHHTQYAPSPTPHSYSAPPPVNNARSNKRLERKYSRIADNYRTLDEPHSKPGAKSFNRRSLHHIGSDLNPYEQAISIIGKTLSAFDEDNLIPCFGFGDASTHDQDVFSFYNDERYCHGFEEVLSRYKELVPQLRLAGPTSFAPCIEMAMTIVEQSGGQYHVLLIIADGQVTRSVDTEAGQLSPQEQRTIDAIVEASKYPLSIVLVGVGDGPWDMMREFDDNIPARAFDNFQFVNFTQIMSKNIDASRKQTEFALAALMEIPSQYNATIELGILGRRTGHCPERVPLPPPRYNTASSGGGSKPYSRASSFHQGRPAYPEHDTGVGASSTSTSAYSDSAPAPSPTAAYDNQARMKPIPLIAVGKWGCYAQAISVPLMQLCPICITNRKDMAFGCGHQRSSFELLPDLWILSSRHAVTVESFSMLALFVDEPQTDAEADLLLTSNGCLGSGTW</sequence>
<evidence type="ECO:0000313" key="5">
    <source>
        <dbReference type="Proteomes" id="UP001153076"/>
    </source>
</evidence>
<dbReference type="SUPFAM" id="SSF53300">
    <property type="entry name" value="vWA-like"/>
    <property type="match status" value="1"/>
</dbReference>
<keyword evidence="2" id="KW-0812">Transmembrane</keyword>
<dbReference type="AlphaFoldDB" id="A0A9Q1KZ57"/>
<keyword evidence="2" id="KW-1133">Transmembrane helix</keyword>
<gene>
    <name evidence="4" type="ORF">Cgig2_018218</name>
</gene>
<feature type="compositionally biased region" description="Low complexity" evidence="1">
    <location>
        <begin position="421"/>
        <end position="442"/>
    </location>
</feature>
<comment type="caution">
    <text evidence="4">The sequence shown here is derived from an EMBL/GenBank/DDBJ whole genome shotgun (WGS) entry which is preliminary data.</text>
</comment>
<evidence type="ECO:0000256" key="1">
    <source>
        <dbReference type="SAM" id="MobiDB-lite"/>
    </source>
</evidence>
<evidence type="ECO:0000313" key="4">
    <source>
        <dbReference type="EMBL" id="KAJ8451584.1"/>
    </source>
</evidence>
<dbReference type="InterPro" id="IPR052079">
    <property type="entry name" value="E3_ligase/Copine_domain"/>
</dbReference>
<dbReference type="OrthoDB" id="5855668at2759"/>
<dbReference type="InterPro" id="IPR002035">
    <property type="entry name" value="VWF_A"/>
</dbReference>
<feature type="compositionally biased region" description="Low complexity" evidence="1">
    <location>
        <begin position="62"/>
        <end position="77"/>
    </location>
</feature>
<reference evidence="4" key="1">
    <citation type="submission" date="2022-04" db="EMBL/GenBank/DDBJ databases">
        <title>Carnegiea gigantea Genome sequencing and assembly v2.</title>
        <authorList>
            <person name="Copetti D."/>
            <person name="Sanderson M.J."/>
            <person name="Burquez A."/>
            <person name="Wojciechowski M.F."/>
        </authorList>
    </citation>
    <scope>NUCLEOTIDE SEQUENCE</scope>
    <source>
        <strain evidence="4">SGP5-SGP5p</strain>
        <tissue evidence="4">Aerial part</tissue>
    </source>
</reference>
<dbReference type="GO" id="GO:0004842">
    <property type="term" value="F:ubiquitin-protein transferase activity"/>
    <property type="evidence" value="ECO:0007669"/>
    <property type="project" value="TreeGrafter"/>
</dbReference>
<dbReference type="PANTHER" id="PTHR45751:SF38">
    <property type="entry name" value="E3 UBIQUITIN-PROTEIN LIGASE RGLG5-LIKE"/>
    <property type="match status" value="1"/>
</dbReference>
<accession>A0A9Q1KZ57</accession>
<evidence type="ECO:0000259" key="3">
    <source>
        <dbReference type="SMART" id="SM00327"/>
    </source>
</evidence>
<dbReference type="SMART" id="SM00327">
    <property type="entry name" value="VWA"/>
    <property type="match status" value="1"/>
</dbReference>
<dbReference type="Proteomes" id="UP001153076">
    <property type="component" value="Unassembled WGS sequence"/>
</dbReference>
<organism evidence="4 5">
    <name type="scientific">Carnegiea gigantea</name>
    <dbReference type="NCBI Taxonomy" id="171969"/>
    <lineage>
        <taxon>Eukaryota</taxon>
        <taxon>Viridiplantae</taxon>
        <taxon>Streptophyta</taxon>
        <taxon>Embryophyta</taxon>
        <taxon>Tracheophyta</taxon>
        <taxon>Spermatophyta</taxon>
        <taxon>Magnoliopsida</taxon>
        <taxon>eudicotyledons</taxon>
        <taxon>Gunneridae</taxon>
        <taxon>Pentapetalae</taxon>
        <taxon>Caryophyllales</taxon>
        <taxon>Cactineae</taxon>
        <taxon>Cactaceae</taxon>
        <taxon>Cactoideae</taxon>
        <taxon>Echinocereeae</taxon>
        <taxon>Carnegiea</taxon>
    </lineage>
</organism>
<dbReference type="PANTHER" id="PTHR45751">
    <property type="entry name" value="COPINE FAMILY PROTEIN 1"/>
    <property type="match status" value="1"/>
</dbReference>
<feature type="region of interest" description="Disordered" evidence="1">
    <location>
        <begin position="49"/>
        <end position="124"/>
    </location>
</feature>
<dbReference type="GO" id="GO:0005634">
    <property type="term" value="C:nucleus"/>
    <property type="evidence" value="ECO:0007669"/>
    <property type="project" value="TreeGrafter"/>
</dbReference>
<dbReference type="InterPro" id="IPR010734">
    <property type="entry name" value="Copine_C"/>
</dbReference>
<dbReference type="EMBL" id="JAKOGI010000008">
    <property type="protein sequence ID" value="KAJ8451584.1"/>
    <property type="molecule type" value="Genomic_DNA"/>
</dbReference>
<dbReference type="Pfam" id="PF07002">
    <property type="entry name" value="Copine"/>
    <property type="match status" value="1"/>
</dbReference>